<protein>
    <recommendedName>
        <fullName evidence="2">Toxin-antitoxin system YwqK family antitoxin</fullName>
    </recommendedName>
</protein>
<dbReference type="Pfam" id="PF07661">
    <property type="entry name" value="MORN_2"/>
    <property type="match status" value="4"/>
</dbReference>
<dbReference type="Gene3D" id="2.20.110.10">
    <property type="entry name" value="Histone H3 K4-specific methyltransferase SET7/9 N-terminal domain"/>
    <property type="match status" value="2"/>
</dbReference>
<organism evidence="1">
    <name type="scientific">marine metagenome</name>
    <dbReference type="NCBI Taxonomy" id="408172"/>
    <lineage>
        <taxon>unclassified sequences</taxon>
        <taxon>metagenomes</taxon>
        <taxon>ecological metagenomes</taxon>
    </lineage>
</organism>
<gene>
    <name evidence="1" type="ORF">METZ01_LOCUS344624</name>
</gene>
<name>A0A382R3H7_9ZZZZ</name>
<proteinExistence type="predicted"/>
<dbReference type="SUPFAM" id="SSF82185">
    <property type="entry name" value="Histone H3 K4-specific methyltransferase SET7/9 N-terminal domain"/>
    <property type="match status" value="1"/>
</dbReference>
<evidence type="ECO:0000313" key="1">
    <source>
        <dbReference type="EMBL" id="SVC91770.1"/>
    </source>
</evidence>
<dbReference type="AlphaFoldDB" id="A0A382R3H7"/>
<dbReference type="InterPro" id="IPR011652">
    <property type="entry name" value="MORN_2"/>
</dbReference>
<evidence type="ECO:0008006" key="2">
    <source>
        <dbReference type="Google" id="ProtNLM"/>
    </source>
</evidence>
<reference evidence="1" key="1">
    <citation type="submission" date="2018-05" db="EMBL/GenBank/DDBJ databases">
        <authorList>
            <person name="Lanie J.A."/>
            <person name="Ng W.-L."/>
            <person name="Kazmierczak K.M."/>
            <person name="Andrzejewski T.M."/>
            <person name="Davidsen T.M."/>
            <person name="Wayne K.J."/>
            <person name="Tettelin H."/>
            <person name="Glass J.I."/>
            <person name="Rusch D."/>
            <person name="Podicherti R."/>
            <person name="Tsui H.-C.T."/>
            <person name="Winkler M.E."/>
        </authorList>
    </citation>
    <scope>NUCLEOTIDE SEQUENCE</scope>
</reference>
<sequence length="168" mass="20029">MSWINGVDVSLWIRKNKPENGLFRAYWAEDGEGISLEDTGFGLRYEWEYKDGKRVDGISKSWYENGQLSKEVVWKKGKRHGVYTHWHDNGEKWKEETFKDGFPDGLTTWWYENGQKKSEGIFLGQITENRPDGKWTYWDENGKKQEEIFYESGMYRIINDQFTRMDGE</sequence>
<dbReference type="EMBL" id="UINC01118559">
    <property type="protein sequence ID" value="SVC91770.1"/>
    <property type="molecule type" value="Genomic_DNA"/>
</dbReference>
<accession>A0A382R3H7</accession>